<dbReference type="Pfam" id="PF20231">
    <property type="entry name" value="DUF6589"/>
    <property type="match status" value="1"/>
</dbReference>
<feature type="compositionally biased region" description="Polar residues" evidence="1">
    <location>
        <begin position="157"/>
        <end position="166"/>
    </location>
</feature>
<dbReference type="AlphaFoldDB" id="A0A8B6D6G0"/>
<evidence type="ECO:0000313" key="4">
    <source>
        <dbReference type="Proteomes" id="UP000596742"/>
    </source>
</evidence>
<keyword evidence="4" id="KW-1185">Reference proteome</keyword>
<organism evidence="3 4">
    <name type="scientific">Mytilus galloprovincialis</name>
    <name type="common">Mediterranean mussel</name>
    <dbReference type="NCBI Taxonomy" id="29158"/>
    <lineage>
        <taxon>Eukaryota</taxon>
        <taxon>Metazoa</taxon>
        <taxon>Spiralia</taxon>
        <taxon>Lophotrochozoa</taxon>
        <taxon>Mollusca</taxon>
        <taxon>Bivalvia</taxon>
        <taxon>Autobranchia</taxon>
        <taxon>Pteriomorphia</taxon>
        <taxon>Mytilida</taxon>
        <taxon>Mytiloidea</taxon>
        <taxon>Mytilidae</taxon>
        <taxon>Mytilinae</taxon>
        <taxon>Mytilus</taxon>
    </lineage>
</organism>
<feature type="compositionally biased region" description="Polar residues" evidence="1">
    <location>
        <begin position="445"/>
        <end position="458"/>
    </location>
</feature>
<sequence length="1043" mass="118882">MEQETCFHCTHVFDPKNLSKECRRNILKIHGEINILETLKSVYGGVELHDFSDFEQDCFVCSKCYNVIQGIYRSQRKLSTLTDSLKSVASTKFSSLNPENTTVVYTPCPYAQEKRSPTKKRSRECLTPVKSGYTPHGKKPLPASCQTPKARRKKLNFNKTPCQTPKSTRKSPVSPGPKVKVHLGFKGSSRQTTLKGSSKLACRAIVLKQYKTAINHLLQIEDLKKDIFQITKKKMSQELQQICQAKDSVLRTKNLEKFSWKKAYDELKQTCPLVTELMLLIAGNKNKHIPRIVSSIAILLFNRNSQMGAIQAINSILMFRGHIRTKVYTTFNRAGLSSSYKSSIRHVDQICQNFDQPVRNWANRVASHYTKKLKESAHLDEHNYALSSVEELTSCNTTLPVLETPAKGHTGINPVKLFCESPFECSTPESESPTYMYTAVPVSPLSETPRTSHSSNDLDTPDRTSSEVFTESPYTTVMATETDEIPSFQIVMDNLNMMTKARHKTEDTSNKMHNLVHALAVQDRVSADDLEESVPQADILTIPNEAFLPSKEDFTQLNQEYNILIQRVLVENIIELKECKEFVIYHIPHQFSKESRKKSCVGDGLSVERGEGAQRARADGISQEDRLEGFIWKSEDWHAHVISLQDTFNQLFKGTSSPEKGTLFQLRNLFEHRGVKSEVKDAVNSCRDFLRFVTQGYVILAALNVLNMHSVKDIEESLNTKTKEEKKTFMENLSKSIVSKFLQTETPSLKQNGPGNKINKENRVPCGFPGCQKTFFRDGKCRLNHRAICPYRHLTYLSVPDVETDLDQQSTLNQSEEQQGKPDYKFNYSCCLLREGLQDWIREDSSKENDGDRLVRMWRFDFLRFSLNNHTKYRLLAFRLQAQLMALLPPKLAHQLRHNRCINIHGVEGCNVPADQALEFLNMRAKDALNSLHGNMSSASIQRCGRSLQGCNDIIDSYTRGLNQYFGKPTNSKPSMKKDISKLVEHLGSENLFSTIPGRHHRSFPTIKSDPLEKLDGVKLNQWLTEKRESFAKTQRLRSYFVQ</sequence>
<dbReference type="InterPro" id="IPR046496">
    <property type="entry name" value="DUF6589"/>
</dbReference>
<feature type="region of interest" description="Disordered" evidence="1">
    <location>
        <begin position="117"/>
        <end position="179"/>
    </location>
</feature>
<evidence type="ECO:0000259" key="2">
    <source>
        <dbReference type="Pfam" id="PF20231"/>
    </source>
</evidence>
<accession>A0A8B6D6G0</accession>
<evidence type="ECO:0000313" key="3">
    <source>
        <dbReference type="EMBL" id="VDI14050.1"/>
    </source>
</evidence>
<dbReference type="Proteomes" id="UP000596742">
    <property type="component" value="Unassembled WGS sequence"/>
</dbReference>
<name>A0A8B6D6G0_MYTGA</name>
<proteinExistence type="predicted"/>
<protein>
    <recommendedName>
        <fullName evidence="2">DUF6589 domain-containing protein</fullName>
    </recommendedName>
</protein>
<feature type="region of interest" description="Disordered" evidence="1">
    <location>
        <begin position="444"/>
        <end position="468"/>
    </location>
</feature>
<reference evidence="3" key="1">
    <citation type="submission" date="2018-11" db="EMBL/GenBank/DDBJ databases">
        <authorList>
            <person name="Alioto T."/>
            <person name="Alioto T."/>
        </authorList>
    </citation>
    <scope>NUCLEOTIDE SEQUENCE</scope>
</reference>
<evidence type="ECO:0000256" key="1">
    <source>
        <dbReference type="SAM" id="MobiDB-lite"/>
    </source>
</evidence>
<dbReference type="EMBL" id="UYJE01002826">
    <property type="protein sequence ID" value="VDI14050.1"/>
    <property type="molecule type" value="Genomic_DNA"/>
</dbReference>
<comment type="caution">
    <text evidence="3">The sequence shown here is derived from an EMBL/GenBank/DDBJ whole genome shotgun (WGS) entry which is preliminary data.</text>
</comment>
<dbReference type="OrthoDB" id="5986971at2759"/>
<feature type="domain" description="DUF6589" evidence="2">
    <location>
        <begin position="598"/>
        <end position="962"/>
    </location>
</feature>
<gene>
    <name evidence="3" type="ORF">MGAL_10B001206</name>
</gene>